<sequence length="322" mass="34815">MSLTSEVVAELVAVTPPHQTARIAEAAAMFRFAGQVEVVEQRVELHAEFSNPVVAERLVSHVKELCEVSCTVKGLPISAGERKTPSYVVQVTDRSTDVVRKLGLVTRAGHPIVGLPTRVIAGEVMDIEAAWRGAFLAAGSLLEPGRSSNLEVAAPCTEAALALVGCARRLGISAKTRESRGQEKVTIKESDAIGALLSRMGAHVTRMKWEEKQRRRESRAQARLSNFDDANLRRSARAAEVAAARVGRALEILGDAVPDHLAEAGHLRIQHQEASLEELGRLSEPQLTKDAVAGRIRRLLSMADRQAEELGIPDTQSAVPEE</sequence>
<dbReference type="PANTHER" id="PTHR37307">
    <property type="entry name" value="CELL DIVISION PROTEIN WHIA-RELATED"/>
    <property type="match status" value="1"/>
</dbReference>
<evidence type="ECO:0000313" key="9">
    <source>
        <dbReference type="Proteomes" id="UP000516320"/>
    </source>
</evidence>
<feature type="domain" description="WhiA LAGLIDADG-like" evidence="7">
    <location>
        <begin position="128"/>
        <end position="219"/>
    </location>
</feature>
<evidence type="ECO:0000256" key="3">
    <source>
        <dbReference type="ARBA" id="ARBA00023306"/>
    </source>
</evidence>
<feature type="domain" description="Sporulation transcription regulator WhiA N-terminal" evidence="6">
    <location>
        <begin position="20"/>
        <end position="105"/>
    </location>
</feature>
<organism evidence="8 9">
    <name type="scientific">Corynebacterium poyangense</name>
    <dbReference type="NCBI Taxonomy" id="2684405"/>
    <lineage>
        <taxon>Bacteria</taxon>
        <taxon>Bacillati</taxon>
        <taxon>Actinomycetota</taxon>
        <taxon>Actinomycetes</taxon>
        <taxon>Mycobacteriales</taxon>
        <taxon>Corynebacteriaceae</taxon>
        <taxon>Corynebacterium</taxon>
    </lineage>
</organism>
<proteinExistence type="inferred from homology"/>
<gene>
    <name evidence="4 8" type="primary">whiA</name>
    <name evidence="8" type="ORF">GP475_06220</name>
</gene>
<evidence type="ECO:0000313" key="8">
    <source>
        <dbReference type="EMBL" id="QNQ90279.1"/>
    </source>
</evidence>
<comment type="similarity">
    <text evidence="4">Belongs to the WhiA family.</text>
</comment>
<dbReference type="InterPro" id="IPR018478">
    <property type="entry name" value="Sporu_reg_WhiA_N_dom"/>
</dbReference>
<feature type="domain" description="Sporulation regulator WhiA C-terminal" evidence="5">
    <location>
        <begin position="223"/>
        <end position="303"/>
    </location>
</feature>
<evidence type="ECO:0000259" key="5">
    <source>
        <dbReference type="Pfam" id="PF02650"/>
    </source>
</evidence>
<dbReference type="Pfam" id="PF10298">
    <property type="entry name" value="WhiA_N"/>
    <property type="match status" value="1"/>
</dbReference>
<dbReference type="GO" id="GO:0003677">
    <property type="term" value="F:DNA binding"/>
    <property type="evidence" value="ECO:0007669"/>
    <property type="project" value="UniProtKB-UniRule"/>
</dbReference>
<dbReference type="PANTHER" id="PTHR37307:SF1">
    <property type="entry name" value="CELL DIVISION PROTEIN WHIA-RELATED"/>
    <property type="match status" value="1"/>
</dbReference>
<keyword evidence="9" id="KW-1185">Reference proteome</keyword>
<evidence type="ECO:0000256" key="2">
    <source>
        <dbReference type="ARBA" id="ARBA00023125"/>
    </source>
</evidence>
<evidence type="ECO:0000259" key="6">
    <source>
        <dbReference type="Pfam" id="PF10298"/>
    </source>
</evidence>
<comment type="function">
    <text evidence="4">Involved in cell division and chromosome segregation.</text>
</comment>
<name>A0A7H0SP04_9CORY</name>
<keyword evidence="3 4" id="KW-0131">Cell cycle</keyword>
<dbReference type="Gene3D" id="3.10.28.10">
    <property type="entry name" value="Homing endonucleases"/>
    <property type="match status" value="1"/>
</dbReference>
<dbReference type="GO" id="GO:0051301">
    <property type="term" value="P:cell division"/>
    <property type="evidence" value="ECO:0007669"/>
    <property type="project" value="UniProtKB-UniRule"/>
</dbReference>
<dbReference type="Pfam" id="PF14527">
    <property type="entry name" value="LAGLIDADG_WhiA"/>
    <property type="match status" value="1"/>
</dbReference>
<dbReference type="HAMAP" id="MF_01420">
    <property type="entry name" value="HTH_type_WhiA"/>
    <property type="match status" value="1"/>
</dbReference>
<dbReference type="InterPro" id="IPR003802">
    <property type="entry name" value="Sporulation_regulator_WhiA"/>
</dbReference>
<dbReference type="EMBL" id="CP046884">
    <property type="protein sequence ID" value="QNQ90279.1"/>
    <property type="molecule type" value="Genomic_DNA"/>
</dbReference>
<dbReference type="Pfam" id="PF02650">
    <property type="entry name" value="HTH_WhiA"/>
    <property type="match status" value="1"/>
</dbReference>
<evidence type="ECO:0000256" key="1">
    <source>
        <dbReference type="ARBA" id="ARBA00022618"/>
    </source>
</evidence>
<dbReference type="NCBIfam" id="TIGR00647">
    <property type="entry name" value="DNA_bind_WhiA"/>
    <property type="match status" value="1"/>
</dbReference>
<dbReference type="KEGG" id="cpoy:GP475_06220"/>
<dbReference type="RefSeq" id="WP_187973595.1">
    <property type="nucleotide sequence ID" value="NZ_CP046884.1"/>
</dbReference>
<dbReference type="InterPro" id="IPR039518">
    <property type="entry name" value="WhiA_LAGLIDADG_dom"/>
</dbReference>
<dbReference type="AlphaFoldDB" id="A0A7H0SP04"/>
<dbReference type="InterPro" id="IPR023054">
    <property type="entry name" value="Sporulation_regulator_WhiA_C"/>
</dbReference>
<dbReference type="GO" id="GO:0043937">
    <property type="term" value="P:regulation of sporulation"/>
    <property type="evidence" value="ECO:0007669"/>
    <property type="project" value="InterPro"/>
</dbReference>
<evidence type="ECO:0000256" key="4">
    <source>
        <dbReference type="HAMAP-Rule" id="MF_01420"/>
    </source>
</evidence>
<protein>
    <recommendedName>
        <fullName evidence="4">Probable cell division protein WhiA</fullName>
    </recommendedName>
</protein>
<keyword evidence="2 4" id="KW-0238">DNA-binding</keyword>
<dbReference type="Proteomes" id="UP000516320">
    <property type="component" value="Chromosome"/>
</dbReference>
<keyword evidence="1 4" id="KW-0132">Cell division</keyword>
<dbReference type="InterPro" id="IPR027434">
    <property type="entry name" value="Homing_endonucl"/>
</dbReference>
<evidence type="ECO:0000259" key="7">
    <source>
        <dbReference type="Pfam" id="PF14527"/>
    </source>
</evidence>
<accession>A0A7H0SP04</accession>
<reference evidence="8 9" key="1">
    <citation type="submission" date="2019-12" db="EMBL/GenBank/DDBJ databases">
        <title>Corynebacterium sp. nov., isolated from feces of the Anser Albifrons in China.</title>
        <authorList>
            <person name="Liu Q."/>
        </authorList>
    </citation>
    <scope>NUCLEOTIDE SEQUENCE [LARGE SCALE GENOMIC DNA]</scope>
    <source>
        <strain evidence="8 9">4H37-19</strain>
    </source>
</reference>